<dbReference type="Gene3D" id="1.10.260.40">
    <property type="entry name" value="lambda repressor-like DNA-binding domains"/>
    <property type="match status" value="1"/>
</dbReference>
<accession>A0A3P1SC97</accession>
<dbReference type="InterPro" id="IPR010982">
    <property type="entry name" value="Lambda_DNA-bd_dom_sf"/>
</dbReference>
<organism evidence="5 6">
    <name type="scientific">Schaalia canis</name>
    <dbReference type="NCBI Taxonomy" id="100469"/>
    <lineage>
        <taxon>Bacteria</taxon>
        <taxon>Bacillati</taxon>
        <taxon>Actinomycetota</taxon>
        <taxon>Actinomycetes</taxon>
        <taxon>Actinomycetales</taxon>
        <taxon>Actinomycetaceae</taxon>
        <taxon>Schaalia</taxon>
    </lineage>
</organism>
<dbReference type="PROSITE" id="PS00356">
    <property type="entry name" value="HTH_LACI_1"/>
    <property type="match status" value="1"/>
</dbReference>
<keyword evidence="6" id="KW-1185">Reference proteome</keyword>
<evidence type="ECO:0000313" key="6">
    <source>
        <dbReference type="Proteomes" id="UP000280444"/>
    </source>
</evidence>
<reference evidence="5 6" key="1">
    <citation type="submission" date="2018-11" db="EMBL/GenBank/DDBJ databases">
        <title>Genomes From Bacteria Associated with the Canine Oral Cavity: a Test Case for Automated Genome-Based Taxonomic Assignment.</title>
        <authorList>
            <person name="Coil D.A."/>
            <person name="Jospin G."/>
            <person name="Darling A.E."/>
            <person name="Wallis C."/>
            <person name="Davis I.J."/>
            <person name="Harris S."/>
            <person name="Eisen J.A."/>
            <person name="Holcombe L.J."/>
            <person name="O'Flynn C."/>
        </authorList>
    </citation>
    <scope>NUCLEOTIDE SEQUENCE [LARGE SCALE GENOMIC DNA]</scope>
    <source>
        <strain evidence="5 6">OH770</strain>
    </source>
</reference>
<dbReference type="InterPro" id="IPR000843">
    <property type="entry name" value="HTH_LacI"/>
</dbReference>
<protein>
    <submittedName>
        <fullName evidence="5">LacI family transcriptional regulator</fullName>
    </submittedName>
</protein>
<dbReference type="CDD" id="cd01392">
    <property type="entry name" value="HTH_LacI"/>
    <property type="match status" value="1"/>
</dbReference>
<dbReference type="Proteomes" id="UP000280444">
    <property type="component" value="Unassembled WGS sequence"/>
</dbReference>
<sequence>MTRKRVRLADVAEEAGVSASTASRALGFDSHLISPETRERVRLVAQRMGYRANPIARSLRMSSTASIGMVVPSIMNPFFMELVAHVESCLADEQMALHLSNSRDSHTVEDQHIRAFSSGSVDGLIIVPCHEISSAPAIEHASLSLPIVQLDRPCPNIGIPSIGVDDRASITMIMDHLHTQGVKTLALVTNTGANLSSIARVHEALHAASKLGMDLQENRIFEGCQSIEGGIEAARALRSQGPLPDAIVCLNDLLALGVIAELRKRGIRVPDDLLVTGFDDIQFAALSTPSLTTIRQPLMQIARTAVQILLKKQTNTYTRTTFKGELIVRESTTRLYPPSQPGALPITALPN</sequence>
<dbReference type="CDD" id="cd06267">
    <property type="entry name" value="PBP1_LacI_sugar_binding-like"/>
    <property type="match status" value="1"/>
</dbReference>
<feature type="domain" description="HTH lacI-type" evidence="4">
    <location>
        <begin position="6"/>
        <end position="61"/>
    </location>
</feature>
<evidence type="ECO:0000259" key="4">
    <source>
        <dbReference type="PROSITE" id="PS50932"/>
    </source>
</evidence>
<evidence type="ECO:0000313" key="5">
    <source>
        <dbReference type="EMBL" id="RRC94768.1"/>
    </source>
</evidence>
<dbReference type="PANTHER" id="PTHR30146:SF138">
    <property type="entry name" value="TRANSCRIPTIONAL REGULATORY PROTEIN"/>
    <property type="match status" value="1"/>
</dbReference>
<dbReference type="PANTHER" id="PTHR30146">
    <property type="entry name" value="LACI-RELATED TRANSCRIPTIONAL REPRESSOR"/>
    <property type="match status" value="1"/>
</dbReference>
<gene>
    <name evidence="5" type="ORF">EII11_08735</name>
</gene>
<keyword evidence="3" id="KW-0804">Transcription</keyword>
<dbReference type="Pfam" id="PF13377">
    <property type="entry name" value="Peripla_BP_3"/>
    <property type="match status" value="1"/>
</dbReference>
<dbReference type="Gene3D" id="3.40.50.2300">
    <property type="match status" value="2"/>
</dbReference>
<evidence type="ECO:0000256" key="2">
    <source>
        <dbReference type="ARBA" id="ARBA00023125"/>
    </source>
</evidence>
<dbReference type="SUPFAM" id="SSF47413">
    <property type="entry name" value="lambda repressor-like DNA-binding domains"/>
    <property type="match status" value="1"/>
</dbReference>
<keyword evidence="1" id="KW-0805">Transcription regulation</keyword>
<dbReference type="GO" id="GO:0000976">
    <property type="term" value="F:transcription cis-regulatory region binding"/>
    <property type="evidence" value="ECO:0007669"/>
    <property type="project" value="TreeGrafter"/>
</dbReference>
<dbReference type="OrthoDB" id="3266689at2"/>
<dbReference type="SMART" id="SM00354">
    <property type="entry name" value="HTH_LACI"/>
    <property type="match status" value="1"/>
</dbReference>
<keyword evidence="2" id="KW-0238">DNA-binding</keyword>
<dbReference type="AlphaFoldDB" id="A0A3P1SC97"/>
<dbReference type="RefSeq" id="WP_124871654.1">
    <property type="nucleotide sequence ID" value="NZ_RQZF01000010.1"/>
</dbReference>
<dbReference type="InterPro" id="IPR046335">
    <property type="entry name" value="LacI/GalR-like_sensor"/>
</dbReference>
<dbReference type="Pfam" id="PF00356">
    <property type="entry name" value="LacI"/>
    <property type="match status" value="1"/>
</dbReference>
<name>A0A3P1SC97_9ACTO</name>
<evidence type="ECO:0000256" key="3">
    <source>
        <dbReference type="ARBA" id="ARBA00023163"/>
    </source>
</evidence>
<dbReference type="GO" id="GO:0003700">
    <property type="term" value="F:DNA-binding transcription factor activity"/>
    <property type="evidence" value="ECO:0007669"/>
    <property type="project" value="TreeGrafter"/>
</dbReference>
<dbReference type="InterPro" id="IPR028082">
    <property type="entry name" value="Peripla_BP_I"/>
</dbReference>
<dbReference type="EMBL" id="RQZF01000010">
    <property type="protein sequence ID" value="RRC94768.1"/>
    <property type="molecule type" value="Genomic_DNA"/>
</dbReference>
<dbReference type="SUPFAM" id="SSF53822">
    <property type="entry name" value="Periplasmic binding protein-like I"/>
    <property type="match status" value="1"/>
</dbReference>
<comment type="caution">
    <text evidence="5">The sequence shown here is derived from an EMBL/GenBank/DDBJ whole genome shotgun (WGS) entry which is preliminary data.</text>
</comment>
<dbReference type="PROSITE" id="PS50932">
    <property type="entry name" value="HTH_LACI_2"/>
    <property type="match status" value="1"/>
</dbReference>
<proteinExistence type="predicted"/>
<evidence type="ECO:0000256" key="1">
    <source>
        <dbReference type="ARBA" id="ARBA00023015"/>
    </source>
</evidence>